<dbReference type="PANTHER" id="PTHR38340">
    <property type="entry name" value="S-LAYER PROTEIN"/>
    <property type="match status" value="1"/>
</dbReference>
<dbReference type="EMBL" id="JAMPKM010000005">
    <property type="protein sequence ID" value="MEP0817728.1"/>
    <property type="molecule type" value="Genomic_DNA"/>
</dbReference>
<protein>
    <recommendedName>
        <fullName evidence="5">Calcium-binding protein</fullName>
    </recommendedName>
</protein>
<evidence type="ECO:0000313" key="4">
    <source>
        <dbReference type="Proteomes" id="UP001464891"/>
    </source>
</evidence>
<evidence type="ECO:0000256" key="2">
    <source>
        <dbReference type="ARBA" id="ARBA00022525"/>
    </source>
</evidence>
<dbReference type="RefSeq" id="WP_190436184.1">
    <property type="nucleotide sequence ID" value="NZ_JAMPKM010000005.1"/>
</dbReference>
<evidence type="ECO:0000256" key="1">
    <source>
        <dbReference type="ARBA" id="ARBA00004613"/>
    </source>
</evidence>
<dbReference type="Proteomes" id="UP001464891">
    <property type="component" value="Unassembled WGS sequence"/>
</dbReference>
<dbReference type="PANTHER" id="PTHR38340:SF1">
    <property type="entry name" value="S-LAYER PROTEIN"/>
    <property type="match status" value="1"/>
</dbReference>
<accession>A0ABV0J7H0</accession>
<comment type="caution">
    <text evidence="3">The sequence shown here is derived from an EMBL/GenBank/DDBJ whole genome shotgun (WGS) entry which is preliminary data.</text>
</comment>
<organism evidence="3 4">
    <name type="scientific">Trichocoleus desertorum GB2-A4</name>
    <dbReference type="NCBI Taxonomy" id="2933944"/>
    <lineage>
        <taxon>Bacteria</taxon>
        <taxon>Bacillati</taxon>
        <taxon>Cyanobacteriota</taxon>
        <taxon>Cyanophyceae</taxon>
        <taxon>Leptolyngbyales</taxon>
        <taxon>Trichocoleusaceae</taxon>
        <taxon>Trichocoleus</taxon>
    </lineage>
</organism>
<dbReference type="InterPro" id="IPR018511">
    <property type="entry name" value="Hemolysin-typ_Ca-bd_CS"/>
</dbReference>
<keyword evidence="2" id="KW-0964">Secreted</keyword>
<name>A0ABV0J7H0_9CYAN</name>
<keyword evidence="4" id="KW-1185">Reference proteome</keyword>
<sequence length="211" mass="21653">MSIKNTNIPTLSEDAAVPANSLASVVGYLPVVITRLSSASNSMLLNNDRGTLAHPSKPNFLGTSSFSYTVRDAQASFAVDMISGGAENDQLIGSTGNNELFGGVDNDQLLGGAGDDVLNGGSGEDTLYGGEGKDTFVLTPGEGSDTIADFVEGVDLIQFGGGLTSEGVTMTQLGSDTLIRVAATNELLATLINSPSLQIINLPDVSFFGIS</sequence>
<dbReference type="Gene3D" id="2.150.10.10">
    <property type="entry name" value="Serralysin-like metalloprotease, C-terminal"/>
    <property type="match status" value="1"/>
</dbReference>
<dbReference type="InterPro" id="IPR001343">
    <property type="entry name" value="Hemolysn_Ca-bd"/>
</dbReference>
<dbReference type="InterPro" id="IPR011049">
    <property type="entry name" value="Serralysin-like_metalloprot_C"/>
</dbReference>
<dbReference type="SUPFAM" id="SSF51120">
    <property type="entry name" value="beta-Roll"/>
    <property type="match status" value="1"/>
</dbReference>
<comment type="subcellular location">
    <subcellularLocation>
        <location evidence="1">Secreted</location>
    </subcellularLocation>
</comment>
<dbReference type="Pfam" id="PF00353">
    <property type="entry name" value="HemolysinCabind"/>
    <property type="match status" value="1"/>
</dbReference>
<gene>
    <name evidence="3" type="ORF">NC998_11525</name>
</gene>
<evidence type="ECO:0008006" key="5">
    <source>
        <dbReference type="Google" id="ProtNLM"/>
    </source>
</evidence>
<dbReference type="InterPro" id="IPR050557">
    <property type="entry name" value="RTX_toxin/Mannuronan_C5-epim"/>
</dbReference>
<reference evidence="3 4" key="1">
    <citation type="submission" date="2022-04" db="EMBL/GenBank/DDBJ databases">
        <title>Positive selection, recombination, and allopatry shape intraspecific diversity of widespread and dominant cyanobacteria.</title>
        <authorList>
            <person name="Wei J."/>
            <person name="Shu W."/>
            <person name="Hu C."/>
        </authorList>
    </citation>
    <scope>NUCLEOTIDE SEQUENCE [LARGE SCALE GENOMIC DNA]</scope>
    <source>
        <strain evidence="3 4">GB2-A4</strain>
    </source>
</reference>
<proteinExistence type="predicted"/>
<dbReference type="PRINTS" id="PR00313">
    <property type="entry name" value="CABNDNGRPT"/>
</dbReference>
<dbReference type="PROSITE" id="PS00330">
    <property type="entry name" value="HEMOLYSIN_CALCIUM"/>
    <property type="match status" value="2"/>
</dbReference>
<evidence type="ECO:0000313" key="3">
    <source>
        <dbReference type="EMBL" id="MEP0817728.1"/>
    </source>
</evidence>